<feature type="transmembrane region" description="Helical" evidence="1">
    <location>
        <begin position="12"/>
        <end position="32"/>
    </location>
</feature>
<feature type="transmembrane region" description="Helical" evidence="1">
    <location>
        <begin position="81"/>
        <end position="100"/>
    </location>
</feature>
<proteinExistence type="predicted"/>
<protein>
    <submittedName>
        <fullName evidence="2">Uncharacterized protein</fullName>
    </submittedName>
</protein>
<dbReference type="RefSeq" id="WP_119316357.1">
    <property type="nucleotide sequence ID" value="NZ_QXDL01000217.1"/>
</dbReference>
<keyword evidence="1" id="KW-0472">Membrane</keyword>
<accession>A0A399ECC8</accession>
<keyword evidence="3" id="KW-1185">Reference proteome</keyword>
<gene>
    <name evidence="2" type="ORF">Mterra_03451</name>
</gene>
<dbReference type="AlphaFoldDB" id="A0A399ECC8"/>
<comment type="caution">
    <text evidence="2">The sequence shown here is derived from an EMBL/GenBank/DDBJ whole genome shotgun (WGS) entry which is preliminary data.</text>
</comment>
<reference evidence="2 3" key="1">
    <citation type="submission" date="2018-08" db="EMBL/GenBank/DDBJ databases">
        <title>Meiothermus terrae DSM 26712 genome sequencing project.</title>
        <authorList>
            <person name="Da Costa M.S."/>
            <person name="Albuquerque L."/>
            <person name="Raposo P."/>
            <person name="Froufe H.J.C."/>
            <person name="Barroso C.S."/>
            <person name="Egas C."/>
        </authorList>
    </citation>
    <scope>NUCLEOTIDE SEQUENCE [LARGE SCALE GENOMIC DNA]</scope>
    <source>
        <strain evidence="2 3">DSM 26712</strain>
    </source>
</reference>
<evidence type="ECO:0000313" key="3">
    <source>
        <dbReference type="Proteomes" id="UP000265715"/>
    </source>
</evidence>
<keyword evidence="1" id="KW-0812">Transmembrane</keyword>
<dbReference type="EMBL" id="QXDL01000217">
    <property type="protein sequence ID" value="RIH80809.1"/>
    <property type="molecule type" value="Genomic_DNA"/>
</dbReference>
<evidence type="ECO:0000313" key="2">
    <source>
        <dbReference type="EMBL" id="RIH80809.1"/>
    </source>
</evidence>
<organism evidence="2 3">
    <name type="scientific">Calidithermus terrae</name>
    <dbReference type="NCBI Taxonomy" id="1408545"/>
    <lineage>
        <taxon>Bacteria</taxon>
        <taxon>Thermotogati</taxon>
        <taxon>Deinococcota</taxon>
        <taxon>Deinococci</taxon>
        <taxon>Thermales</taxon>
        <taxon>Thermaceae</taxon>
        <taxon>Calidithermus</taxon>
    </lineage>
</organism>
<sequence>MKGLIADFWLWYNLSFAFIWMPVAGIFLVDALRGLYHRYRDTSAALARRVARAYRAAFWLTLFFGVAFPALMFWLVEGDGFAAGLYLLFFGWRFYLYLFVWR</sequence>
<name>A0A399ECC8_9DEIN</name>
<dbReference type="Proteomes" id="UP000265715">
    <property type="component" value="Unassembled WGS sequence"/>
</dbReference>
<evidence type="ECO:0000256" key="1">
    <source>
        <dbReference type="SAM" id="Phobius"/>
    </source>
</evidence>
<feature type="transmembrane region" description="Helical" evidence="1">
    <location>
        <begin position="53"/>
        <end position="75"/>
    </location>
</feature>
<keyword evidence="1" id="KW-1133">Transmembrane helix</keyword>